<evidence type="ECO:0000313" key="3">
    <source>
        <dbReference type="Proteomes" id="UP000070257"/>
    </source>
</evidence>
<sequence>MRKNFSKILKKLIGEPNLFSKQVDDDLFFDLPIKFEDEKAQFSLVGTQESIDGYLKLLENFDIQYKLKSVKNYEEFPGVRKADLTNRQREIISTAFDLGYYDTPRKIGSEKLAEIFEIAQPTLLEHLRKSEKKIMKHFFE</sequence>
<dbReference type="Pfam" id="PF04967">
    <property type="entry name" value="HTH_10"/>
    <property type="match status" value="1"/>
</dbReference>
<evidence type="ECO:0000259" key="1">
    <source>
        <dbReference type="Pfam" id="PF04967"/>
    </source>
</evidence>
<comment type="caution">
    <text evidence="2">The sequence shown here is derived from an EMBL/GenBank/DDBJ whole genome shotgun (WGS) entry which is preliminary data.</text>
</comment>
<dbReference type="PANTHER" id="PTHR34236">
    <property type="entry name" value="DIMETHYL SULFOXIDE REDUCTASE TRANSCRIPTIONAL ACTIVATOR"/>
    <property type="match status" value="1"/>
</dbReference>
<feature type="domain" description="HTH bat-type" evidence="1">
    <location>
        <begin position="84"/>
        <end position="136"/>
    </location>
</feature>
<dbReference type="InterPro" id="IPR007050">
    <property type="entry name" value="HTH_bacterioopsin"/>
</dbReference>
<dbReference type="Proteomes" id="UP000070257">
    <property type="component" value="Unassembled WGS sequence"/>
</dbReference>
<dbReference type="EMBL" id="LHXT01000053">
    <property type="protein sequence ID" value="KXA97417.1"/>
    <property type="molecule type" value="Genomic_DNA"/>
</dbReference>
<evidence type="ECO:0000313" key="2">
    <source>
        <dbReference type="EMBL" id="KXA97417.1"/>
    </source>
</evidence>
<reference evidence="2 3" key="1">
    <citation type="journal article" date="2016" name="Sci. Rep.">
        <title>Metabolic traits of an uncultured archaeal lineage -MSBL1- from brine pools of the Red Sea.</title>
        <authorList>
            <person name="Mwirichia R."/>
            <person name="Alam I."/>
            <person name="Rashid M."/>
            <person name="Vinu M."/>
            <person name="Ba-Alawi W."/>
            <person name="Anthony Kamau A."/>
            <person name="Kamanda Ngugi D."/>
            <person name="Goker M."/>
            <person name="Klenk H.P."/>
            <person name="Bajic V."/>
            <person name="Stingl U."/>
        </authorList>
    </citation>
    <scope>NUCLEOTIDE SEQUENCE [LARGE SCALE GENOMIC DNA]</scope>
    <source>
        <strain evidence="2">SCGC-AAA259J03</strain>
    </source>
</reference>
<gene>
    <name evidence="2" type="ORF">AKJ39_03325</name>
</gene>
<dbReference type="PANTHER" id="PTHR34236:SF1">
    <property type="entry name" value="DIMETHYL SULFOXIDE REDUCTASE TRANSCRIPTIONAL ACTIVATOR"/>
    <property type="match status" value="1"/>
</dbReference>
<accession>A0A656YVM6</accession>
<name>A0A656YVM6_9EURY</name>
<keyword evidence="3" id="KW-1185">Reference proteome</keyword>
<organism evidence="2 3">
    <name type="scientific">candidate division MSBL1 archaeon SCGC-AAA259J03</name>
    <dbReference type="NCBI Taxonomy" id="1698269"/>
    <lineage>
        <taxon>Archaea</taxon>
        <taxon>Methanobacteriati</taxon>
        <taxon>Methanobacteriota</taxon>
        <taxon>candidate division MSBL1</taxon>
    </lineage>
</organism>
<dbReference type="AlphaFoldDB" id="A0A656YVM6"/>
<proteinExistence type="predicted"/>
<protein>
    <recommendedName>
        <fullName evidence="1">HTH bat-type domain-containing protein</fullName>
    </recommendedName>
</protein>